<keyword evidence="12 19" id="KW-0675">Receptor</keyword>
<keyword evidence="8" id="KW-0408">Iron</keyword>
<keyword evidence="3 14" id="KW-0813">Transport</keyword>
<proteinExistence type="inferred from homology"/>
<dbReference type="Pfam" id="PF00593">
    <property type="entry name" value="TonB_dep_Rec_b-barrel"/>
    <property type="match status" value="1"/>
</dbReference>
<sequence precursor="true">MKQYQKSGKVQARMPAKAAAWTRLKPACLAVHLALGSMLAISASTQAAEVAQKSYQIPAGSLAQVLNRYAQQAGVLISYDAGLVKNLNSPGLQGQYDVDAGFARLLDGSGLQVKRNAAGYVLEAAPKAAAPDSAAVRDQTLPEVAVVANEERMAVTENTGSYTTGETSTATRLGLSLRETPQSVSVITRQQMDDRALLGLSDVLRQTTGISVNQNGSDVTDGVQYYSRGFAVENYMIDGIPLSTSESWQYQVSDLAFYDRVEVVRGATGLMSGVGTPSAAINLVRKRPTKEFQASVTGMAGSWDNFRGEADVSGSLNEDGSVRGRMVGVRQSSNSFIDRMSSDKEMFYGILEVDLTPSLLFTAGLEYQKYTSTSASRAGLPLFFSDGSRTNWSRSANSSASWADFNHEQRSYFASLEKRFDNDWLAKVMVNQRRSDYDALLGYAIWKTPNTDGTGMGMYKGSWLAKPKQNTIDVYATGPFSLFGREHELVVGVTASKTSYQRTTSTGWARSDIDNIFTWNGDTPGYDGIPVTGSGAFDSHESGAYTTVRLKPVDDLSIMIGSRVSNWSTRNFSWTTSGTENPTDARSESGVVTPYAGVVYDLNRTWSVYASYTDIFKPQTNRGSDGTFLDPLTGSSKEAGVKSEFFNRRLNFSAAVFEIQQDNLAQLIPGVTIDGNSVYRAVSGTKSRGFEAEVSGELRPGWQVVAGLSHSRAKDKDGELLNTYVPQNTIKLFTTYRMSGVLNKLTVGGGTNWQSKTYTDGLGPNGDQRFTQDAYAVVDLMARYQVDSHLSAALNINNVFDKSYYSTTSSSYFGTPRNAMLTLKYQF</sequence>
<evidence type="ECO:0000256" key="4">
    <source>
        <dbReference type="ARBA" id="ARBA00022452"/>
    </source>
</evidence>
<dbReference type="EMBL" id="CP001674">
    <property type="protein sequence ID" value="ACT49669.1"/>
    <property type="molecule type" value="Genomic_DNA"/>
</dbReference>
<dbReference type="eggNOG" id="COG4773">
    <property type="taxonomic scope" value="Bacteria"/>
</dbReference>
<dbReference type="CDD" id="cd01347">
    <property type="entry name" value="ligand_gated_channel"/>
    <property type="match status" value="1"/>
</dbReference>
<dbReference type="InterPro" id="IPR011662">
    <property type="entry name" value="Secretin/TonB_short_N"/>
</dbReference>
<dbReference type="Pfam" id="PF07715">
    <property type="entry name" value="Plug"/>
    <property type="match status" value="1"/>
</dbReference>
<dbReference type="NCBIfam" id="TIGR01783">
    <property type="entry name" value="TonB-siderophor"/>
    <property type="match status" value="1"/>
</dbReference>
<evidence type="ECO:0000256" key="13">
    <source>
        <dbReference type="ARBA" id="ARBA00023237"/>
    </source>
</evidence>
<reference evidence="20" key="1">
    <citation type="submission" date="2009-07" db="EMBL/GenBank/DDBJ databases">
        <title>Complete sequence of chromosome of Methylovorus sp. SIP3-4.</title>
        <authorList>
            <person name="Lucas S."/>
            <person name="Copeland A."/>
            <person name="Lapidus A."/>
            <person name="Glavina del Rio T."/>
            <person name="Tice H."/>
            <person name="Bruce D."/>
            <person name="Goodwin L."/>
            <person name="Pitluck S."/>
            <person name="Clum A."/>
            <person name="Larimer F."/>
            <person name="Land M."/>
            <person name="Hauser L."/>
            <person name="Kyrpides N."/>
            <person name="Mikhailova N."/>
            <person name="Kayluzhnaya M."/>
            <person name="Chistoserdova L."/>
        </authorList>
    </citation>
    <scope>NUCLEOTIDE SEQUENCE [LARGE SCALE GENOMIC DNA]</scope>
    <source>
        <strain evidence="20">SIP3-4</strain>
    </source>
</reference>
<keyword evidence="11 14" id="KW-0472">Membrane</keyword>
<feature type="short sequence motif" description="TonB C-terminal box" evidence="15">
    <location>
        <begin position="810"/>
        <end position="827"/>
    </location>
</feature>
<feature type="domain" description="Secretin/TonB short N-terminal" evidence="18">
    <location>
        <begin position="75"/>
        <end position="125"/>
    </location>
</feature>
<protein>
    <submittedName>
        <fullName evidence="19">TonB-dependent siderophore receptor</fullName>
    </submittedName>
</protein>
<evidence type="ECO:0000256" key="15">
    <source>
        <dbReference type="PROSITE-ProRule" id="PRU10144"/>
    </source>
</evidence>
<keyword evidence="9" id="KW-0406">Ion transport</keyword>
<gene>
    <name evidence="19" type="ordered locus">Msip34_0421</name>
</gene>
<keyword evidence="4 14" id="KW-1134">Transmembrane beta strand</keyword>
<keyword evidence="5" id="KW-0410">Iron transport</keyword>
<evidence type="ECO:0000313" key="19">
    <source>
        <dbReference type="EMBL" id="ACT49669.1"/>
    </source>
</evidence>
<dbReference type="GO" id="GO:0038023">
    <property type="term" value="F:signaling receptor activity"/>
    <property type="evidence" value="ECO:0007669"/>
    <property type="project" value="InterPro"/>
</dbReference>
<dbReference type="AlphaFoldDB" id="C6X949"/>
<reference evidence="19 20" key="2">
    <citation type="journal article" date="2011" name="J. Bacteriol.">
        <title>Genomes of three methylotrophs from a single niche uncover genetic and metabolic divergence of Methylophilaceae.</title>
        <authorList>
            <person name="Lapidus A."/>
            <person name="Clum A."/>
            <person name="Labutti K."/>
            <person name="Kaluzhnaya M.G."/>
            <person name="Lim S."/>
            <person name="Beck D.A."/>
            <person name="Glavina Del Rio T."/>
            <person name="Nolan M."/>
            <person name="Mavromatis K."/>
            <person name="Huntemann M."/>
            <person name="Lucas S."/>
            <person name="Lidstrom M.E."/>
            <person name="Ivanova N."/>
            <person name="Chistoserdova L."/>
        </authorList>
    </citation>
    <scope>NUCLEOTIDE SEQUENCE [LARGE SCALE GENOMIC DNA]</scope>
    <source>
        <strain evidence="19 20">SIP3-4</strain>
    </source>
</reference>
<dbReference type="GO" id="GO:0015891">
    <property type="term" value="P:siderophore transport"/>
    <property type="evidence" value="ECO:0007669"/>
    <property type="project" value="InterPro"/>
</dbReference>
<dbReference type="GO" id="GO:0015344">
    <property type="term" value="F:siderophore uptake transmembrane transporter activity"/>
    <property type="evidence" value="ECO:0007669"/>
    <property type="project" value="TreeGrafter"/>
</dbReference>
<evidence type="ECO:0000256" key="8">
    <source>
        <dbReference type="ARBA" id="ARBA00023004"/>
    </source>
</evidence>
<dbReference type="SMART" id="SM00965">
    <property type="entry name" value="STN"/>
    <property type="match status" value="1"/>
</dbReference>
<name>C6X949_METGS</name>
<dbReference type="InterPro" id="IPR012910">
    <property type="entry name" value="Plug_dom"/>
</dbReference>
<evidence type="ECO:0000256" key="12">
    <source>
        <dbReference type="ARBA" id="ARBA00023170"/>
    </source>
</evidence>
<dbReference type="SUPFAM" id="SSF56935">
    <property type="entry name" value="Porins"/>
    <property type="match status" value="1"/>
</dbReference>
<evidence type="ECO:0000256" key="3">
    <source>
        <dbReference type="ARBA" id="ARBA00022448"/>
    </source>
</evidence>
<evidence type="ECO:0000256" key="17">
    <source>
        <dbReference type="SAM" id="SignalP"/>
    </source>
</evidence>
<dbReference type="InterPro" id="IPR036942">
    <property type="entry name" value="Beta-barrel_TonB_sf"/>
</dbReference>
<dbReference type="OrthoDB" id="174652at2"/>
<dbReference type="PROSITE" id="PS01156">
    <property type="entry name" value="TONB_DEPENDENT_REC_2"/>
    <property type="match status" value="1"/>
</dbReference>
<dbReference type="InterPro" id="IPR010917">
    <property type="entry name" value="TonB_rcpt_CS"/>
</dbReference>
<comment type="subcellular location">
    <subcellularLocation>
        <location evidence="1 14">Cell outer membrane</location>
        <topology evidence="1 14">Multi-pass membrane protein</topology>
    </subcellularLocation>
</comment>
<keyword evidence="7 17" id="KW-0732">Signal</keyword>
<evidence type="ECO:0000256" key="2">
    <source>
        <dbReference type="ARBA" id="ARBA00009810"/>
    </source>
</evidence>
<dbReference type="GO" id="GO:0009279">
    <property type="term" value="C:cell outer membrane"/>
    <property type="evidence" value="ECO:0007669"/>
    <property type="project" value="UniProtKB-SubCell"/>
</dbReference>
<keyword evidence="13 14" id="KW-0998">Cell outer membrane</keyword>
<dbReference type="RefSeq" id="WP_015829339.1">
    <property type="nucleotide sequence ID" value="NC_012969.1"/>
</dbReference>
<evidence type="ECO:0000259" key="18">
    <source>
        <dbReference type="SMART" id="SM00965"/>
    </source>
</evidence>
<dbReference type="InterPro" id="IPR037066">
    <property type="entry name" value="Plug_dom_sf"/>
</dbReference>
<comment type="similarity">
    <text evidence="2 14 16">Belongs to the TonB-dependent receptor family.</text>
</comment>
<dbReference type="Gene3D" id="2.40.170.20">
    <property type="entry name" value="TonB-dependent receptor, beta-barrel domain"/>
    <property type="match status" value="1"/>
</dbReference>
<dbReference type="InterPro" id="IPR000531">
    <property type="entry name" value="Beta-barrel_TonB"/>
</dbReference>
<dbReference type="InterPro" id="IPR010105">
    <property type="entry name" value="TonB_sidphr_rcpt"/>
</dbReference>
<evidence type="ECO:0000256" key="14">
    <source>
        <dbReference type="PROSITE-ProRule" id="PRU01360"/>
    </source>
</evidence>
<evidence type="ECO:0000256" key="7">
    <source>
        <dbReference type="ARBA" id="ARBA00022729"/>
    </source>
</evidence>
<feature type="signal peptide" evidence="17">
    <location>
        <begin position="1"/>
        <end position="47"/>
    </location>
</feature>
<evidence type="ECO:0000256" key="10">
    <source>
        <dbReference type="ARBA" id="ARBA00023077"/>
    </source>
</evidence>
<dbReference type="Pfam" id="PF07660">
    <property type="entry name" value="STN"/>
    <property type="match status" value="1"/>
</dbReference>
<organism evidence="19 20">
    <name type="scientific">Methylovorus glucosotrophus (strain SIP3-4)</name>
    <dbReference type="NCBI Taxonomy" id="582744"/>
    <lineage>
        <taxon>Bacteria</taxon>
        <taxon>Pseudomonadati</taxon>
        <taxon>Pseudomonadota</taxon>
        <taxon>Betaproteobacteria</taxon>
        <taxon>Nitrosomonadales</taxon>
        <taxon>Methylophilaceae</taxon>
        <taxon>Methylovorus</taxon>
    </lineage>
</organism>
<evidence type="ECO:0000256" key="11">
    <source>
        <dbReference type="ARBA" id="ARBA00023136"/>
    </source>
</evidence>
<dbReference type="FunFam" id="2.170.130.10:FF:000010">
    <property type="entry name" value="Ferripyoverdine receptor"/>
    <property type="match status" value="1"/>
</dbReference>
<dbReference type="HOGENOM" id="CLU_008287_9_3_4"/>
<keyword evidence="6 14" id="KW-0812">Transmembrane</keyword>
<dbReference type="PANTHER" id="PTHR32552">
    <property type="entry name" value="FERRICHROME IRON RECEPTOR-RELATED"/>
    <property type="match status" value="1"/>
</dbReference>
<dbReference type="Gene3D" id="2.170.130.10">
    <property type="entry name" value="TonB-dependent receptor, plug domain"/>
    <property type="match status" value="1"/>
</dbReference>
<dbReference type="PROSITE" id="PS52016">
    <property type="entry name" value="TONB_DEPENDENT_REC_3"/>
    <property type="match status" value="1"/>
</dbReference>
<keyword evidence="10 16" id="KW-0798">TonB box</keyword>
<accession>C6X949</accession>
<keyword evidence="20" id="KW-1185">Reference proteome</keyword>
<evidence type="ECO:0000256" key="9">
    <source>
        <dbReference type="ARBA" id="ARBA00023065"/>
    </source>
</evidence>
<evidence type="ECO:0000256" key="5">
    <source>
        <dbReference type="ARBA" id="ARBA00022496"/>
    </source>
</evidence>
<dbReference type="Proteomes" id="UP000002743">
    <property type="component" value="Chromosome"/>
</dbReference>
<evidence type="ECO:0000256" key="1">
    <source>
        <dbReference type="ARBA" id="ARBA00004571"/>
    </source>
</evidence>
<dbReference type="KEGG" id="mei:Msip34_0421"/>
<feature type="chain" id="PRO_5002973798" evidence="17">
    <location>
        <begin position="48"/>
        <end position="827"/>
    </location>
</feature>
<evidence type="ECO:0000256" key="16">
    <source>
        <dbReference type="RuleBase" id="RU003357"/>
    </source>
</evidence>
<dbReference type="PANTHER" id="PTHR32552:SF74">
    <property type="entry name" value="HYDROXAMATE SIDEROPHORE RECEPTOR FHUE"/>
    <property type="match status" value="1"/>
</dbReference>
<evidence type="ECO:0000313" key="20">
    <source>
        <dbReference type="Proteomes" id="UP000002743"/>
    </source>
</evidence>
<evidence type="ECO:0000256" key="6">
    <source>
        <dbReference type="ARBA" id="ARBA00022692"/>
    </source>
</evidence>
<dbReference type="InterPro" id="IPR039426">
    <property type="entry name" value="TonB-dep_rcpt-like"/>
</dbReference>
<dbReference type="STRING" id="582744.Msip34_0421"/>
<dbReference type="Gene3D" id="3.55.50.30">
    <property type="match status" value="1"/>
</dbReference>